<sequence>MPYRRVSFGSSHVGHTSETNLGMPTQASHPSMWAIFLKFSLGRTDRPDRLWAYCRVSKG</sequence>
<feature type="region of interest" description="Disordered" evidence="1">
    <location>
        <begin position="1"/>
        <end position="26"/>
    </location>
</feature>
<evidence type="ECO:0000313" key="2">
    <source>
        <dbReference type="EMBL" id="KHG30657.1"/>
    </source>
</evidence>
<keyword evidence="3" id="KW-1185">Reference proteome</keyword>
<organism evidence="2 3">
    <name type="scientific">Gossypium arboreum</name>
    <name type="common">Tree cotton</name>
    <name type="synonym">Gossypium nanking</name>
    <dbReference type="NCBI Taxonomy" id="29729"/>
    <lineage>
        <taxon>Eukaryota</taxon>
        <taxon>Viridiplantae</taxon>
        <taxon>Streptophyta</taxon>
        <taxon>Embryophyta</taxon>
        <taxon>Tracheophyta</taxon>
        <taxon>Spermatophyta</taxon>
        <taxon>Magnoliopsida</taxon>
        <taxon>eudicotyledons</taxon>
        <taxon>Gunneridae</taxon>
        <taxon>Pentapetalae</taxon>
        <taxon>rosids</taxon>
        <taxon>malvids</taxon>
        <taxon>Malvales</taxon>
        <taxon>Malvaceae</taxon>
        <taxon>Malvoideae</taxon>
        <taxon>Gossypium</taxon>
    </lineage>
</organism>
<feature type="compositionally biased region" description="Polar residues" evidence="1">
    <location>
        <begin position="8"/>
        <end position="26"/>
    </location>
</feature>
<accession>A0A0B0Q0D6</accession>
<dbReference type="EMBL" id="KN459044">
    <property type="protein sequence ID" value="KHG30657.1"/>
    <property type="molecule type" value="Genomic_DNA"/>
</dbReference>
<proteinExistence type="predicted"/>
<evidence type="ECO:0000256" key="1">
    <source>
        <dbReference type="SAM" id="MobiDB-lite"/>
    </source>
</evidence>
<protein>
    <submittedName>
        <fullName evidence="2">Cell cycle checkpoint RAD17</fullName>
    </submittedName>
</protein>
<dbReference type="Proteomes" id="UP000032142">
    <property type="component" value="Unassembled WGS sequence"/>
</dbReference>
<name>A0A0B0Q0D6_GOSAR</name>
<evidence type="ECO:0000313" key="3">
    <source>
        <dbReference type="Proteomes" id="UP000032142"/>
    </source>
</evidence>
<reference evidence="3" key="1">
    <citation type="submission" date="2014-09" db="EMBL/GenBank/DDBJ databases">
        <authorList>
            <person name="Mudge J."/>
            <person name="Ramaraj T."/>
            <person name="Lindquist I.E."/>
            <person name="Bharti A.K."/>
            <person name="Sundararajan A."/>
            <person name="Cameron C.T."/>
            <person name="Woodward J.E."/>
            <person name="May G.D."/>
            <person name="Brubaker C."/>
            <person name="Broadhvest J."/>
            <person name="Wilkins T.A."/>
        </authorList>
    </citation>
    <scope>NUCLEOTIDE SEQUENCE</scope>
    <source>
        <strain evidence="3">cv. AKA8401</strain>
    </source>
</reference>
<dbReference type="AlphaFoldDB" id="A0A0B0Q0D6"/>
<gene>
    <name evidence="2" type="ORF">F383_15392</name>
</gene>